<dbReference type="InParanoid" id="A0A0D2WT89"/>
<feature type="transmembrane region" description="Helical" evidence="6">
    <location>
        <begin position="229"/>
        <end position="249"/>
    </location>
</feature>
<dbReference type="OrthoDB" id="242866at2759"/>
<feature type="transmembrane region" description="Helical" evidence="6">
    <location>
        <begin position="276"/>
        <end position="302"/>
    </location>
</feature>
<comment type="subcellular location">
    <subcellularLocation>
        <location evidence="1">Membrane</location>
        <topology evidence="1">Multi-pass membrane protein</topology>
    </subcellularLocation>
</comment>
<organism evidence="7 8">
    <name type="scientific">Capsaspora owczarzaki (strain ATCC 30864)</name>
    <dbReference type="NCBI Taxonomy" id="595528"/>
    <lineage>
        <taxon>Eukaryota</taxon>
        <taxon>Filasterea</taxon>
        <taxon>Capsaspora</taxon>
    </lineage>
</organism>
<feature type="region of interest" description="Disordered" evidence="5">
    <location>
        <begin position="1"/>
        <end position="77"/>
    </location>
</feature>
<feature type="transmembrane region" description="Helical" evidence="6">
    <location>
        <begin position="189"/>
        <end position="209"/>
    </location>
</feature>
<name>A0A0D2WT89_CAPO3</name>
<dbReference type="GO" id="GO:0055038">
    <property type="term" value="C:recycling endosome membrane"/>
    <property type="evidence" value="ECO:0007669"/>
    <property type="project" value="TreeGrafter"/>
</dbReference>
<proteinExistence type="predicted"/>
<dbReference type="AlphaFoldDB" id="A0A0D2WT89"/>
<gene>
    <name evidence="7" type="ORF">CAOG_006025</name>
</gene>
<dbReference type="PANTHER" id="PTHR10687:SF2">
    <property type="entry name" value="SECRETORY CARRIER-ASSOCIATED MEMBRANE PROTEIN"/>
    <property type="match status" value="1"/>
</dbReference>
<feature type="compositionally biased region" description="Low complexity" evidence="5">
    <location>
        <begin position="44"/>
        <end position="72"/>
    </location>
</feature>
<evidence type="ECO:0000313" key="8">
    <source>
        <dbReference type="Proteomes" id="UP000008743"/>
    </source>
</evidence>
<evidence type="ECO:0000256" key="6">
    <source>
        <dbReference type="SAM" id="Phobius"/>
    </source>
</evidence>
<keyword evidence="8" id="KW-1185">Reference proteome</keyword>
<dbReference type="Pfam" id="PF04144">
    <property type="entry name" value="SCAMP"/>
    <property type="match status" value="1"/>
</dbReference>
<dbReference type="Proteomes" id="UP000008743">
    <property type="component" value="Unassembled WGS sequence"/>
</dbReference>
<keyword evidence="4 6" id="KW-0472">Membrane</keyword>
<dbReference type="GO" id="GO:0015031">
    <property type="term" value="P:protein transport"/>
    <property type="evidence" value="ECO:0007669"/>
    <property type="project" value="InterPro"/>
</dbReference>
<dbReference type="InterPro" id="IPR007273">
    <property type="entry name" value="SCAMP"/>
</dbReference>
<dbReference type="PANTHER" id="PTHR10687">
    <property type="entry name" value="SECRETORY CARRIER-ASSOCIATED MEMBRANE PROTEIN SCAMP"/>
    <property type="match status" value="1"/>
</dbReference>
<evidence type="ECO:0000256" key="5">
    <source>
        <dbReference type="SAM" id="MobiDB-lite"/>
    </source>
</evidence>
<evidence type="ECO:0008006" key="9">
    <source>
        <dbReference type="Google" id="ProtNLM"/>
    </source>
</evidence>
<feature type="transmembrane region" description="Helical" evidence="6">
    <location>
        <begin position="148"/>
        <end position="169"/>
    </location>
</feature>
<accession>A0A0D2WT89</accession>
<keyword evidence="3 6" id="KW-1133">Transmembrane helix</keyword>
<feature type="compositionally biased region" description="Low complexity" evidence="5">
    <location>
        <begin position="9"/>
        <end position="24"/>
    </location>
</feature>
<dbReference type="RefSeq" id="XP_004345615.1">
    <property type="nucleotide sequence ID" value="XM_004345565.2"/>
</dbReference>
<dbReference type="eggNOG" id="KOG3088">
    <property type="taxonomic scope" value="Eukaryota"/>
</dbReference>
<evidence type="ECO:0000313" key="7">
    <source>
        <dbReference type="EMBL" id="KJE95585.1"/>
    </source>
</evidence>
<reference evidence="8" key="1">
    <citation type="submission" date="2011-02" db="EMBL/GenBank/DDBJ databases">
        <title>The Genome Sequence of Capsaspora owczarzaki ATCC 30864.</title>
        <authorList>
            <person name="Russ C."/>
            <person name="Cuomo C."/>
            <person name="Burger G."/>
            <person name="Gray M.W."/>
            <person name="Holland P.W.H."/>
            <person name="King N."/>
            <person name="Lang F.B.F."/>
            <person name="Roger A.J."/>
            <person name="Ruiz-Trillo I."/>
            <person name="Young S.K."/>
            <person name="Zeng Q."/>
            <person name="Gargeya S."/>
            <person name="Alvarado L."/>
            <person name="Berlin A."/>
            <person name="Chapman S.B."/>
            <person name="Chen Z."/>
            <person name="Freedman E."/>
            <person name="Gellesch M."/>
            <person name="Goldberg J."/>
            <person name="Griggs A."/>
            <person name="Gujja S."/>
            <person name="Heilman E."/>
            <person name="Heiman D."/>
            <person name="Howarth C."/>
            <person name="Mehta T."/>
            <person name="Neiman D."/>
            <person name="Pearson M."/>
            <person name="Roberts A."/>
            <person name="Saif S."/>
            <person name="Shea T."/>
            <person name="Shenoy N."/>
            <person name="Sisk P."/>
            <person name="Stolte C."/>
            <person name="Sykes S."/>
            <person name="White J."/>
            <person name="Yandava C."/>
            <person name="Haas B."/>
            <person name="Nusbaum C."/>
            <person name="Birren B."/>
        </authorList>
    </citation>
    <scope>NUCLEOTIDE SEQUENCE</scope>
    <source>
        <strain evidence="8">ATCC 30864</strain>
    </source>
</reference>
<evidence type="ECO:0000256" key="3">
    <source>
        <dbReference type="ARBA" id="ARBA00022989"/>
    </source>
</evidence>
<dbReference type="EMBL" id="KE346369">
    <property type="protein sequence ID" value="KJE95585.1"/>
    <property type="molecule type" value="Genomic_DNA"/>
</dbReference>
<evidence type="ECO:0000256" key="4">
    <source>
        <dbReference type="ARBA" id="ARBA00023136"/>
    </source>
</evidence>
<dbReference type="GO" id="GO:0032588">
    <property type="term" value="C:trans-Golgi network membrane"/>
    <property type="evidence" value="ECO:0007669"/>
    <property type="project" value="TreeGrafter"/>
</dbReference>
<sequence length="337" mass="37490">MSDEYNPFAAEASEPAPAPAAAAPKNYFADTNTAVVKKKKEKPAPATYDSSATTSTAGTTSSSFGSSSYSSTYGGGSQSEVEQLRSALRLRDEEVLKQRAEIDKLKSDHAKELVVASRKPNFPFFYPIVYISIAHDMPEQTMRNQIRLALTLWFFMMAAFIWGFLSVMIPFFDGDALNKSAGWDNDTAAFFLALIWMLAGVPLSFYFWFFRLYTLHRDLGADKTPGVSYFFWFFHGLVNFLWCCIYAIGPPQIPGMAGFVVAVNIFNASEDSNKLYATFIVISGVIWTVCAGFSLLFLLWIVRWYRSSGGRAPNQRDIQRGVVQAAIDSESAPILSK</sequence>
<keyword evidence="2 6" id="KW-0812">Transmembrane</keyword>
<evidence type="ECO:0000256" key="1">
    <source>
        <dbReference type="ARBA" id="ARBA00004141"/>
    </source>
</evidence>
<protein>
    <recommendedName>
        <fullName evidence="9">Secretory carrier membrane protein</fullName>
    </recommendedName>
</protein>
<dbReference type="PhylomeDB" id="A0A0D2WT89"/>
<evidence type="ECO:0000256" key="2">
    <source>
        <dbReference type="ARBA" id="ARBA00022692"/>
    </source>
</evidence>